<proteinExistence type="predicted"/>
<evidence type="ECO:0000313" key="3">
    <source>
        <dbReference type="EMBL" id="KAJ7357762.1"/>
    </source>
</evidence>
<reference evidence="3" key="1">
    <citation type="submission" date="2023-01" db="EMBL/GenBank/DDBJ databases">
        <title>Genome assembly of the deep-sea coral Lophelia pertusa.</title>
        <authorList>
            <person name="Herrera S."/>
            <person name="Cordes E."/>
        </authorList>
    </citation>
    <scope>NUCLEOTIDE SEQUENCE</scope>
    <source>
        <strain evidence="3">USNM1676648</strain>
        <tissue evidence="3">Polyp</tissue>
    </source>
</reference>
<name>A0A9W9YQ51_9CNID</name>
<accession>A0A9W9YQ51</accession>
<feature type="region of interest" description="Disordered" evidence="2">
    <location>
        <begin position="1"/>
        <end position="33"/>
    </location>
</feature>
<protein>
    <submittedName>
        <fullName evidence="3">Uncharacterized protein</fullName>
    </submittedName>
</protein>
<gene>
    <name evidence="3" type="ORF">OS493_023237</name>
</gene>
<evidence type="ECO:0000256" key="2">
    <source>
        <dbReference type="SAM" id="MobiDB-lite"/>
    </source>
</evidence>
<feature type="compositionally biased region" description="Basic and acidic residues" evidence="2">
    <location>
        <begin position="12"/>
        <end position="32"/>
    </location>
</feature>
<feature type="region of interest" description="Disordered" evidence="2">
    <location>
        <begin position="177"/>
        <end position="237"/>
    </location>
</feature>
<dbReference type="AlphaFoldDB" id="A0A9W9YQ51"/>
<feature type="compositionally biased region" description="Polar residues" evidence="2">
    <location>
        <begin position="287"/>
        <end position="300"/>
    </location>
</feature>
<dbReference type="OrthoDB" id="5978906at2759"/>
<evidence type="ECO:0000256" key="1">
    <source>
        <dbReference type="SAM" id="Coils"/>
    </source>
</evidence>
<sequence>MLQGLCETHPVIFHEKKSEQKNDSNRNEDKLHSPAYKLSLETRWVYPDRRNPVSTSDKYITAVEVEDTRSEQDGADSKLRTQHGVVNINAKEHTQNVEEKAPKRVSFEGAVATTEKAVRITDDKHREKLKDSRKFEDAVPVIGYTKKVGFDNIRQIRPKTSRERSLTNEDEMVQDVRKLRRPHTAPPAPPSTPRVHVDSRFSNCVSIKIPTSQGDTPESGNYTNTDNQTSEEKDTIVESSVSVTPEEAEENLVENEEFPAFSVQISASSSPEKITVQDGSPSKRVSFVNSPRSAPVSRTATRLEEGTTLSRSKSSTALQRKPYRSPSPVVIVSESSLELPKDLPPAQALVALRKKIREDLAQQNRELQLDIQQLYLRKHTE</sequence>
<feature type="region of interest" description="Disordered" evidence="2">
    <location>
        <begin position="266"/>
        <end position="322"/>
    </location>
</feature>
<feature type="compositionally biased region" description="Polar residues" evidence="2">
    <location>
        <begin position="266"/>
        <end position="280"/>
    </location>
</feature>
<comment type="caution">
    <text evidence="3">The sequence shown here is derived from an EMBL/GenBank/DDBJ whole genome shotgun (WGS) entry which is preliminary data.</text>
</comment>
<feature type="compositionally biased region" description="Polar residues" evidence="2">
    <location>
        <begin position="307"/>
        <end position="318"/>
    </location>
</feature>
<feature type="coiled-coil region" evidence="1">
    <location>
        <begin position="346"/>
        <end position="377"/>
    </location>
</feature>
<keyword evidence="4" id="KW-1185">Reference proteome</keyword>
<dbReference type="EMBL" id="MU827318">
    <property type="protein sequence ID" value="KAJ7357762.1"/>
    <property type="molecule type" value="Genomic_DNA"/>
</dbReference>
<evidence type="ECO:0000313" key="4">
    <source>
        <dbReference type="Proteomes" id="UP001163046"/>
    </source>
</evidence>
<organism evidence="3 4">
    <name type="scientific">Desmophyllum pertusum</name>
    <dbReference type="NCBI Taxonomy" id="174260"/>
    <lineage>
        <taxon>Eukaryota</taxon>
        <taxon>Metazoa</taxon>
        <taxon>Cnidaria</taxon>
        <taxon>Anthozoa</taxon>
        <taxon>Hexacorallia</taxon>
        <taxon>Scleractinia</taxon>
        <taxon>Caryophylliina</taxon>
        <taxon>Caryophylliidae</taxon>
        <taxon>Desmophyllum</taxon>
    </lineage>
</organism>
<keyword evidence="1" id="KW-0175">Coiled coil</keyword>
<dbReference type="Proteomes" id="UP001163046">
    <property type="component" value="Unassembled WGS sequence"/>
</dbReference>
<feature type="compositionally biased region" description="Polar residues" evidence="2">
    <location>
        <begin position="200"/>
        <end position="228"/>
    </location>
</feature>